<proteinExistence type="inferred from homology"/>
<keyword evidence="9" id="KW-0408">Iron</keyword>
<feature type="compositionally biased region" description="Pro residues" evidence="12">
    <location>
        <begin position="65"/>
        <end position="76"/>
    </location>
</feature>
<comment type="similarity">
    <text evidence="2">Belongs to the uracil-DNA glycosylase (UDG) superfamily. Type 4 (UDGa) family.</text>
</comment>
<evidence type="ECO:0000256" key="7">
    <source>
        <dbReference type="ARBA" id="ARBA00022763"/>
    </source>
</evidence>
<evidence type="ECO:0000259" key="13">
    <source>
        <dbReference type="SMART" id="SM00986"/>
    </source>
</evidence>
<keyword evidence="5" id="KW-0004">4Fe-4S</keyword>
<sequence>MSDPTRFDLDDRQRAMLAEMGVRVWWPSSPAEPAVAPDAPAAQAPVATAAPAAVTPAAPSVAQPPARPAPLAPPPARAASPALAVKPLADGVDRMDWAALQQTAAACEACGLCAQRKNSVFGVGDVHADWLVVGEAPSEEDDLAGEPFAGQAGQLLDNMLKAVGLSRKAQGEGGVYIANVTKCRTPGTQNPSPEELATCAPYLVRQVALVQPKIILLMGRFAVQSVLQTTEPLGKLRGQVHTHQGVPVVVTYHPSYLLRNPADKAKAWADLVLALKTVQS</sequence>
<evidence type="ECO:0000256" key="8">
    <source>
        <dbReference type="ARBA" id="ARBA00022801"/>
    </source>
</evidence>
<name>A0ABT6X411_9BURK</name>
<keyword evidence="6" id="KW-0479">Metal-binding</keyword>
<comment type="caution">
    <text evidence="14">The sequence shown here is derived from an EMBL/GenBank/DDBJ whole genome shotgun (WGS) entry which is preliminary data.</text>
</comment>
<dbReference type="SUPFAM" id="SSF52141">
    <property type="entry name" value="Uracil-DNA glycosylase-like"/>
    <property type="match status" value="1"/>
</dbReference>
<dbReference type="Pfam" id="PF03167">
    <property type="entry name" value="UDG"/>
    <property type="match status" value="1"/>
</dbReference>
<evidence type="ECO:0000313" key="15">
    <source>
        <dbReference type="Proteomes" id="UP001431902"/>
    </source>
</evidence>
<evidence type="ECO:0000256" key="6">
    <source>
        <dbReference type="ARBA" id="ARBA00022723"/>
    </source>
</evidence>
<dbReference type="SMART" id="SM00987">
    <property type="entry name" value="UreE_C"/>
    <property type="match status" value="1"/>
</dbReference>
<dbReference type="InterPro" id="IPR005122">
    <property type="entry name" value="Uracil-DNA_glycosylase-like"/>
</dbReference>
<keyword evidence="15" id="KW-1185">Reference proteome</keyword>
<evidence type="ECO:0000256" key="1">
    <source>
        <dbReference type="ARBA" id="ARBA00001400"/>
    </source>
</evidence>
<dbReference type="Gene3D" id="3.40.470.10">
    <property type="entry name" value="Uracil-DNA glycosylase-like domain"/>
    <property type="match status" value="1"/>
</dbReference>
<dbReference type="NCBIfam" id="TIGR00758">
    <property type="entry name" value="UDG_fam4"/>
    <property type="match status" value="1"/>
</dbReference>
<keyword evidence="11" id="KW-0234">DNA repair</keyword>
<evidence type="ECO:0000256" key="5">
    <source>
        <dbReference type="ARBA" id="ARBA00022485"/>
    </source>
</evidence>
<evidence type="ECO:0000256" key="9">
    <source>
        <dbReference type="ARBA" id="ARBA00023004"/>
    </source>
</evidence>
<keyword evidence="7" id="KW-0227">DNA damage</keyword>
<dbReference type="InterPro" id="IPR051536">
    <property type="entry name" value="UDG_Type-4/5"/>
</dbReference>
<dbReference type="CDD" id="cd10030">
    <property type="entry name" value="UDG-F4_TTUDGA_SPO1dp_like"/>
    <property type="match status" value="1"/>
</dbReference>
<organism evidence="14 15">
    <name type="scientific">Limnohabitans lacus</name>
    <dbReference type="NCBI Taxonomy" id="3045173"/>
    <lineage>
        <taxon>Bacteria</taxon>
        <taxon>Pseudomonadati</taxon>
        <taxon>Pseudomonadota</taxon>
        <taxon>Betaproteobacteria</taxon>
        <taxon>Burkholderiales</taxon>
        <taxon>Comamonadaceae</taxon>
        <taxon>Limnohabitans</taxon>
    </lineage>
</organism>
<evidence type="ECO:0000256" key="4">
    <source>
        <dbReference type="ARBA" id="ARBA00019403"/>
    </source>
</evidence>
<evidence type="ECO:0000256" key="3">
    <source>
        <dbReference type="ARBA" id="ARBA00012030"/>
    </source>
</evidence>
<keyword evidence="8 14" id="KW-0378">Hydrolase</keyword>
<gene>
    <name evidence="14" type="ORF">QLQ16_03250</name>
</gene>
<comment type="catalytic activity">
    <reaction evidence="1">
        <text>Hydrolyzes single-stranded DNA or mismatched double-stranded DNA and polynucleotides, releasing free uracil.</text>
        <dbReference type="EC" id="3.2.2.27"/>
    </reaction>
</comment>
<dbReference type="InterPro" id="IPR036895">
    <property type="entry name" value="Uracil-DNA_glycosylase-like_sf"/>
</dbReference>
<evidence type="ECO:0000256" key="11">
    <source>
        <dbReference type="ARBA" id="ARBA00023204"/>
    </source>
</evidence>
<keyword evidence="10" id="KW-0411">Iron-sulfur</keyword>
<keyword evidence="14" id="KW-0326">Glycosidase</keyword>
<dbReference type="GO" id="GO:0004844">
    <property type="term" value="F:uracil DNA N-glycosylase activity"/>
    <property type="evidence" value="ECO:0007669"/>
    <property type="project" value="UniProtKB-EC"/>
</dbReference>
<feature type="domain" description="Uracil-DNA glycosylase-like" evidence="13">
    <location>
        <begin position="121"/>
        <end position="272"/>
    </location>
</feature>
<evidence type="ECO:0000313" key="14">
    <source>
        <dbReference type="EMBL" id="MDI9232845.1"/>
    </source>
</evidence>
<dbReference type="Proteomes" id="UP001431902">
    <property type="component" value="Unassembled WGS sequence"/>
</dbReference>
<dbReference type="InterPro" id="IPR005273">
    <property type="entry name" value="Ura-DNA_glyco_family4"/>
</dbReference>
<feature type="region of interest" description="Disordered" evidence="12">
    <location>
        <begin position="58"/>
        <end position="79"/>
    </location>
</feature>
<dbReference type="PANTHER" id="PTHR33693">
    <property type="entry name" value="TYPE-5 URACIL-DNA GLYCOSYLASE"/>
    <property type="match status" value="1"/>
</dbReference>
<evidence type="ECO:0000256" key="2">
    <source>
        <dbReference type="ARBA" id="ARBA00006521"/>
    </source>
</evidence>
<dbReference type="EC" id="3.2.2.27" evidence="3"/>
<dbReference type="EMBL" id="JASGBH010000002">
    <property type="protein sequence ID" value="MDI9232845.1"/>
    <property type="molecule type" value="Genomic_DNA"/>
</dbReference>
<reference evidence="14" key="1">
    <citation type="submission" date="2023-05" db="EMBL/GenBank/DDBJ databases">
        <title>Limnohabitans sp. strain HM2-2 Genome sequencing and assembly.</title>
        <authorList>
            <person name="Jung Y."/>
        </authorList>
    </citation>
    <scope>NUCLEOTIDE SEQUENCE</scope>
    <source>
        <strain evidence="14">HM2-2</strain>
    </source>
</reference>
<dbReference type="RefSeq" id="WP_283223251.1">
    <property type="nucleotide sequence ID" value="NZ_JASGBH010000002.1"/>
</dbReference>
<dbReference type="PANTHER" id="PTHR33693:SF1">
    <property type="entry name" value="TYPE-4 URACIL-DNA GLYCOSYLASE"/>
    <property type="match status" value="1"/>
</dbReference>
<evidence type="ECO:0000256" key="10">
    <source>
        <dbReference type="ARBA" id="ARBA00023014"/>
    </source>
</evidence>
<protein>
    <recommendedName>
        <fullName evidence="4">Type-4 uracil-DNA glycosylase</fullName>
        <ecNumber evidence="3">3.2.2.27</ecNumber>
    </recommendedName>
</protein>
<evidence type="ECO:0000256" key="12">
    <source>
        <dbReference type="SAM" id="MobiDB-lite"/>
    </source>
</evidence>
<dbReference type="SMART" id="SM00986">
    <property type="entry name" value="UDG"/>
    <property type="match status" value="1"/>
</dbReference>
<accession>A0ABT6X411</accession>